<protein>
    <recommendedName>
        <fullName evidence="4">Transmembrane protein</fullName>
    </recommendedName>
</protein>
<gene>
    <name evidence="2" type="ORF">HZF24_16875</name>
</gene>
<feature type="transmembrane region" description="Helical" evidence="1">
    <location>
        <begin position="55"/>
        <end position="88"/>
    </location>
</feature>
<dbReference type="AlphaFoldDB" id="A0A974BLY0"/>
<dbReference type="Proteomes" id="UP000611629">
    <property type="component" value="Unassembled WGS sequence"/>
</dbReference>
<dbReference type="RefSeq" id="WP_179239541.1">
    <property type="nucleotide sequence ID" value="NZ_JACBNQ010000029.1"/>
</dbReference>
<sequence length="92" mass="10565">MDNCKPENIEAVEELNIQCDKGCDRIGGRGGERRPLRQPCVHDRVLGTGDNSSLLFFFLLLVLIVCQSDCDIEMDTLLWFFLLLVVLYNNRF</sequence>
<reference evidence="2" key="1">
    <citation type="submission" date="2020-07" db="EMBL/GenBank/DDBJ databases">
        <title>Genomic analysis of a strain of Sedimentibacter Hydroxybenzoicus DSM7310.</title>
        <authorList>
            <person name="Ma S."/>
        </authorList>
    </citation>
    <scope>NUCLEOTIDE SEQUENCE</scope>
    <source>
        <strain evidence="2">DSM 7310</strain>
    </source>
</reference>
<comment type="caution">
    <text evidence="2">The sequence shown here is derived from an EMBL/GenBank/DDBJ whole genome shotgun (WGS) entry which is preliminary data.</text>
</comment>
<evidence type="ECO:0000313" key="3">
    <source>
        <dbReference type="Proteomes" id="UP000611629"/>
    </source>
</evidence>
<organism evidence="2 3">
    <name type="scientific">Sedimentibacter hydroxybenzoicus DSM 7310</name>
    <dbReference type="NCBI Taxonomy" id="1123245"/>
    <lineage>
        <taxon>Bacteria</taxon>
        <taxon>Bacillati</taxon>
        <taxon>Bacillota</taxon>
        <taxon>Tissierellia</taxon>
        <taxon>Sedimentibacter</taxon>
    </lineage>
</organism>
<dbReference type="EMBL" id="JACBNQ010000029">
    <property type="protein sequence ID" value="NYB75825.1"/>
    <property type="molecule type" value="Genomic_DNA"/>
</dbReference>
<keyword evidence="1" id="KW-1133">Transmembrane helix</keyword>
<evidence type="ECO:0000256" key="1">
    <source>
        <dbReference type="SAM" id="Phobius"/>
    </source>
</evidence>
<evidence type="ECO:0008006" key="4">
    <source>
        <dbReference type="Google" id="ProtNLM"/>
    </source>
</evidence>
<keyword evidence="1" id="KW-0472">Membrane</keyword>
<evidence type="ECO:0000313" key="2">
    <source>
        <dbReference type="EMBL" id="NYB75825.1"/>
    </source>
</evidence>
<accession>A0A974BLY0</accession>
<name>A0A974BLY0_SEDHY</name>
<keyword evidence="1" id="KW-0812">Transmembrane</keyword>
<proteinExistence type="predicted"/>
<keyword evidence="3" id="KW-1185">Reference proteome</keyword>